<dbReference type="GO" id="GO:0006633">
    <property type="term" value="P:fatty acid biosynthetic process"/>
    <property type="evidence" value="ECO:0007669"/>
    <property type="project" value="InterPro"/>
</dbReference>
<evidence type="ECO:0000313" key="5">
    <source>
        <dbReference type="EMBL" id="XBO43316.1"/>
    </source>
</evidence>
<evidence type="ECO:0000259" key="3">
    <source>
        <dbReference type="Pfam" id="PF01575"/>
    </source>
</evidence>
<dbReference type="EMBL" id="CP157483">
    <property type="protein sequence ID" value="XBO43316.1"/>
    <property type="molecule type" value="Genomic_DNA"/>
</dbReference>
<dbReference type="PANTHER" id="PTHR43841:SF1">
    <property type="entry name" value="3-HYDROXYACYL-THIOESTER DEHYDRATASE X"/>
    <property type="match status" value="1"/>
</dbReference>
<proteinExistence type="inferred from homology"/>
<dbReference type="Pfam" id="PF01575">
    <property type="entry name" value="MaoC_dehydratas"/>
    <property type="match status" value="1"/>
</dbReference>
<evidence type="ECO:0000259" key="4">
    <source>
        <dbReference type="Pfam" id="PF13452"/>
    </source>
</evidence>
<feature type="domain" description="FAS1-like dehydratase" evidence="4">
    <location>
        <begin position="64"/>
        <end position="145"/>
    </location>
</feature>
<gene>
    <name evidence="5" type="ORF">ABEG17_17375</name>
</gene>
<dbReference type="InterPro" id="IPR029069">
    <property type="entry name" value="HotDog_dom_sf"/>
</dbReference>
<dbReference type="InterPro" id="IPR039569">
    <property type="entry name" value="FAS1-like_DH_region"/>
</dbReference>
<dbReference type="AlphaFoldDB" id="A0AAU7JSQ7"/>
<dbReference type="SUPFAM" id="SSF54637">
    <property type="entry name" value="Thioesterase/thiol ester dehydrase-isomerase"/>
    <property type="match status" value="2"/>
</dbReference>
<comment type="similarity">
    <text evidence="1">Belongs to the enoyl-CoA hydratase/isomerase family.</text>
</comment>
<name>A0AAU7JSQ7_9MICO</name>
<organism evidence="5">
    <name type="scientific">Pedococcus sp. KACC 23699</name>
    <dbReference type="NCBI Taxonomy" id="3149228"/>
    <lineage>
        <taxon>Bacteria</taxon>
        <taxon>Bacillati</taxon>
        <taxon>Actinomycetota</taxon>
        <taxon>Actinomycetes</taxon>
        <taxon>Micrococcales</taxon>
        <taxon>Intrasporangiaceae</taxon>
        <taxon>Pedococcus</taxon>
    </lineage>
</organism>
<accession>A0AAU7JSQ7</accession>
<feature type="region of interest" description="Disordered" evidence="2">
    <location>
        <begin position="156"/>
        <end position="175"/>
    </location>
</feature>
<dbReference type="Pfam" id="PF13452">
    <property type="entry name" value="FAS1_DH_region"/>
    <property type="match status" value="1"/>
</dbReference>
<dbReference type="RefSeq" id="WP_406830747.1">
    <property type="nucleotide sequence ID" value="NZ_CP157483.1"/>
</dbReference>
<dbReference type="InterPro" id="IPR002539">
    <property type="entry name" value="MaoC-like_dom"/>
</dbReference>
<evidence type="ECO:0000256" key="2">
    <source>
        <dbReference type="SAM" id="MobiDB-lite"/>
    </source>
</evidence>
<sequence length="294" mass="31641">MELREVSSVPALAPMFARAALTQRGRPGRDGHLPNHGLRLTGVDVDRGHLLDYQHLCRFAGGDVLPHTYPHVLGFPLQVQLMADRAFPLPLPGLVHLENHITVHRLLTADDRLDLTVHAADLRPHAKGTLVDLVTEVDVDGERVWEGRSTYLRRGRGDANAVAGQAPPALPDGPPVGLLRLPEGLGRSYAAVSGDVNPIHLHALSAKAMGFPRAIAHGMWTAARTLATLGTAASGPSTSTVWFRKPVLLPSTVQVVVDDSHDRHGLVDRHGRVVAGLRSGGDPVREHLVLTLET</sequence>
<reference evidence="5" key="1">
    <citation type="submission" date="2024-05" db="EMBL/GenBank/DDBJ databases">
        <authorList>
            <person name="Kim S."/>
            <person name="Heo J."/>
            <person name="Choi H."/>
            <person name="Choi Y."/>
            <person name="Kwon S.-W."/>
            <person name="Kim Y."/>
        </authorList>
    </citation>
    <scope>NUCLEOTIDE SEQUENCE</scope>
    <source>
        <strain evidence="5">KACC 23699</strain>
    </source>
</reference>
<dbReference type="InterPro" id="IPR003965">
    <property type="entry name" value="Fatty_acid_synthase"/>
</dbReference>
<feature type="domain" description="MaoC-like" evidence="3">
    <location>
        <begin position="188"/>
        <end position="261"/>
    </location>
</feature>
<dbReference type="GO" id="GO:0005835">
    <property type="term" value="C:fatty acid synthase complex"/>
    <property type="evidence" value="ECO:0007669"/>
    <property type="project" value="InterPro"/>
</dbReference>
<dbReference type="Gene3D" id="3.10.129.10">
    <property type="entry name" value="Hotdog Thioesterase"/>
    <property type="match status" value="1"/>
</dbReference>
<dbReference type="PRINTS" id="PR01483">
    <property type="entry name" value="FASYNTHASE"/>
</dbReference>
<dbReference type="PANTHER" id="PTHR43841">
    <property type="entry name" value="3-HYDROXYACYL-THIOESTER DEHYDRATASE HTDX-RELATED"/>
    <property type="match status" value="1"/>
</dbReference>
<protein>
    <submittedName>
        <fullName evidence="5">MaoC/PaaZ C-terminal domain-containing protein</fullName>
    </submittedName>
</protein>
<dbReference type="GO" id="GO:0004312">
    <property type="term" value="F:fatty acid synthase activity"/>
    <property type="evidence" value="ECO:0007669"/>
    <property type="project" value="InterPro"/>
</dbReference>
<evidence type="ECO:0000256" key="1">
    <source>
        <dbReference type="ARBA" id="ARBA00005254"/>
    </source>
</evidence>